<proteinExistence type="predicted"/>
<evidence type="ECO:0000256" key="1">
    <source>
        <dbReference type="SAM" id="Phobius"/>
    </source>
</evidence>
<dbReference type="RefSeq" id="WP_232655427.1">
    <property type="nucleotide sequence ID" value="NZ_JAJSBI010000041.1"/>
</dbReference>
<gene>
    <name evidence="2" type="ORF">LJ657_44500</name>
</gene>
<keyword evidence="3" id="KW-1185">Reference proteome</keyword>
<keyword evidence="1" id="KW-0812">Transmembrane</keyword>
<keyword evidence="1" id="KW-0472">Membrane</keyword>
<evidence type="ECO:0000313" key="2">
    <source>
        <dbReference type="EMBL" id="MCD9880493.1"/>
    </source>
</evidence>
<protein>
    <submittedName>
        <fullName evidence="2">Uncharacterized protein</fullName>
    </submittedName>
</protein>
<comment type="caution">
    <text evidence="2">The sequence shown here is derived from an EMBL/GenBank/DDBJ whole genome shotgun (WGS) entry which is preliminary data.</text>
</comment>
<evidence type="ECO:0000313" key="3">
    <source>
        <dbReference type="Proteomes" id="UP001108029"/>
    </source>
</evidence>
<reference evidence="2" key="1">
    <citation type="submission" date="2021-12" db="EMBL/GenBank/DDBJ databases">
        <authorList>
            <person name="Lee J.-H."/>
            <person name="Kim S.-B."/>
        </authorList>
    </citation>
    <scope>NUCLEOTIDE SEQUENCE</scope>
    <source>
        <strain evidence="2">NR30</strain>
    </source>
</reference>
<sequence>MRLAAAWTPNPHHPFTWGHFFGFLVVAGGGALILAGVLATVTTWRSTEQPRYRGQWRVLLGTMGCFTVVGLAITALGVWLY</sequence>
<feature type="transmembrane region" description="Helical" evidence="1">
    <location>
        <begin position="20"/>
        <end position="44"/>
    </location>
</feature>
<keyword evidence="1" id="KW-1133">Transmembrane helix</keyword>
<dbReference type="Proteomes" id="UP001108029">
    <property type="component" value="Unassembled WGS sequence"/>
</dbReference>
<accession>A0A9Q3VZI8</accession>
<name>A0A9Q3VZI8_9ACTN</name>
<dbReference type="AlphaFoldDB" id="A0A9Q3VZI8"/>
<organism evidence="2 3">
    <name type="scientific">Streptomyces guryensis</name>
    <dbReference type="NCBI Taxonomy" id="2886947"/>
    <lineage>
        <taxon>Bacteria</taxon>
        <taxon>Bacillati</taxon>
        <taxon>Actinomycetota</taxon>
        <taxon>Actinomycetes</taxon>
        <taxon>Kitasatosporales</taxon>
        <taxon>Streptomycetaceae</taxon>
        <taxon>Streptomyces</taxon>
    </lineage>
</organism>
<feature type="transmembrane region" description="Helical" evidence="1">
    <location>
        <begin position="56"/>
        <end position="80"/>
    </location>
</feature>
<dbReference type="EMBL" id="JAJSBI010000041">
    <property type="protein sequence ID" value="MCD9880493.1"/>
    <property type="molecule type" value="Genomic_DNA"/>
</dbReference>